<evidence type="ECO:0000313" key="8">
    <source>
        <dbReference type="Proteomes" id="UP001152607"/>
    </source>
</evidence>
<organism evidence="7 8">
    <name type="scientific">Periconia digitata</name>
    <dbReference type="NCBI Taxonomy" id="1303443"/>
    <lineage>
        <taxon>Eukaryota</taxon>
        <taxon>Fungi</taxon>
        <taxon>Dikarya</taxon>
        <taxon>Ascomycota</taxon>
        <taxon>Pezizomycotina</taxon>
        <taxon>Dothideomycetes</taxon>
        <taxon>Pleosporomycetidae</taxon>
        <taxon>Pleosporales</taxon>
        <taxon>Massarineae</taxon>
        <taxon>Periconiaceae</taxon>
        <taxon>Periconia</taxon>
    </lineage>
</organism>
<keyword evidence="8" id="KW-1185">Reference proteome</keyword>
<evidence type="ECO:0000256" key="1">
    <source>
        <dbReference type="ARBA" id="ARBA00010980"/>
    </source>
</evidence>
<evidence type="ECO:0000256" key="2">
    <source>
        <dbReference type="ARBA" id="ARBA00022729"/>
    </source>
</evidence>
<comment type="subcellular location">
    <subcellularLocation>
        <location evidence="4">Secreted</location>
    </subcellularLocation>
</comment>
<dbReference type="EMBL" id="CAOQHR010000010">
    <property type="protein sequence ID" value="CAI6340114.1"/>
    <property type="molecule type" value="Genomic_DNA"/>
</dbReference>
<name>A0A9W4XQ37_9PLEO</name>
<proteinExistence type="inferred from homology"/>
<keyword evidence="2 5" id="KW-0732">Signal</keyword>
<dbReference type="Pfam" id="PF00544">
    <property type="entry name" value="Pectate_lyase_4"/>
    <property type="match status" value="1"/>
</dbReference>
<evidence type="ECO:0000256" key="5">
    <source>
        <dbReference type="SAM" id="SignalP"/>
    </source>
</evidence>
<reference evidence="7" key="1">
    <citation type="submission" date="2023-01" db="EMBL/GenBank/DDBJ databases">
        <authorList>
            <person name="Van Ghelder C."/>
            <person name="Rancurel C."/>
        </authorList>
    </citation>
    <scope>NUCLEOTIDE SEQUENCE</scope>
    <source>
        <strain evidence="7">CNCM I-4278</strain>
    </source>
</reference>
<comment type="similarity">
    <text evidence="1 4">Belongs to the polysaccharide lyase 1 family.</text>
</comment>
<keyword evidence="4" id="KW-0624">Polysaccharide degradation</keyword>
<dbReference type="GO" id="GO:0030570">
    <property type="term" value="F:pectate lyase activity"/>
    <property type="evidence" value="ECO:0007669"/>
    <property type="project" value="InterPro"/>
</dbReference>
<dbReference type="GO" id="GO:0000272">
    <property type="term" value="P:polysaccharide catabolic process"/>
    <property type="evidence" value="ECO:0007669"/>
    <property type="project" value="UniProtKB-KW"/>
</dbReference>
<dbReference type="PANTHER" id="PTHR31683">
    <property type="entry name" value="PECTATE LYASE 18-RELATED"/>
    <property type="match status" value="1"/>
</dbReference>
<evidence type="ECO:0000256" key="4">
    <source>
        <dbReference type="RuleBase" id="RU361173"/>
    </source>
</evidence>
<comment type="caution">
    <text evidence="7">The sequence shown here is derived from an EMBL/GenBank/DDBJ whole genome shotgun (WGS) entry which is preliminary data.</text>
</comment>
<dbReference type="AlphaFoldDB" id="A0A9W4XQ37"/>
<gene>
    <name evidence="7" type="ORF">PDIGIT_LOCUS13284</name>
</gene>
<evidence type="ECO:0000256" key="3">
    <source>
        <dbReference type="ARBA" id="ARBA00023239"/>
    </source>
</evidence>
<dbReference type="PANTHER" id="PTHR31683:SF18">
    <property type="entry name" value="PECTATE LYASE 21-RELATED"/>
    <property type="match status" value="1"/>
</dbReference>
<feature type="domain" description="Pectate lyase" evidence="6">
    <location>
        <begin position="42"/>
        <end position="254"/>
    </location>
</feature>
<dbReference type="SMART" id="SM00656">
    <property type="entry name" value="Amb_all"/>
    <property type="match status" value="1"/>
</dbReference>
<sequence length="317" mass="33598">MHFSTITALLSAASLATSTPITRRAATVDELVGYAAGTTGGGSGSGTTVSSCSELTAAAKNGGVIKVKGNLKGCGIVKLVSNTSVLGVGSDAGIEEGGFKIRKIENVIVRNLKFTKSPEGMDLIDIDAATNVWIDHNDFSNVGITGDKDFYDGLLDAKHGADSLTFSWNKFHDHWKASLIGHSDSNASEDKGKLRVTYHHNHWTNVNSRLPSIRFGTAHIYSSCYEDNGVSGINSRMGAQVLVEASDFKGTKRAIVTDLDSKEEGFAVEKDNLFDGASKPEITQQGSLEVPYKYTIDAAEGICAIVKKSAGVGVVTF</sequence>
<evidence type="ECO:0000313" key="7">
    <source>
        <dbReference type="EMBL" id="CAI6340114.1"/>
    </source>
</evidence>
<protein>
    <recommendedName>
        <fullName evidence="6">Pectate lyase domain-containing protein</fullName>
    </recommendedName>
</protein>
<evidence type="ECO:0000259" key="6">
    <source>
        <dbReference type="SMART" id="SM00656"/>
    </source>
</evidence>
<feature type="signal peptide" evidence="5">
    <location>
        <begin position="1"/>
        <end position="18"/>
    </location>
</feature>
<dbReference type="OrthoDB" id="1637350at2759"/>
<keyword evidence="4" id="KW-0964">Secreted</keyword>
<accession>A0A9W4XQ37</accession>
<dbReference type="InterPro" id="IPR011050">
    <property type="entry name" value="Pectin_lyase_fold/virulence"/>
</dbReference>
<feature type="chain" id="PRO_5040743146" description="Pectate lyase domain-containing protein" evidence="5">
    <location>
        <begin position="19"/>
        <end position="317"/>
    </location>
</feature>
<dbReference type="GO" id="GO:0005576">
    <property type="term" value="C:extracellular region"/>
    <property type="evidence" value="ECO:0007669"/>
    <property type="project" value="UniProtKB-SubCell"/>
</dbReference>
<dbReference type="InterPro" id="IPR045032">
    <property type="entry name" value="PEL"/>
</dbReference>
<dbReference type="InterPro" id="IPR012334">
    <property type="entry name" value="Pectin_lyas_fold"/>
</dbReference>
<keyword evidence="3 4" id="KW-0456">Lyase</keyword>
<dbReference type="Proteomes" id="UP001152607">
    <property type="component" value="Unassembled WGS sequence"/>
</dbReference>
<dbReference type="InterPro" id="IPR002022">
    <property type="entry name" value="Pec_lyase"/>
</dbReference>
<keyword evidence="4" id="KW-0119">Carbohydrate metabolism</keyword>
<dbReference type="Gene3D" id="2.160.20.10">
    <property type="entry name" value="Single-stranded right-handed beta-helix, Pectin lyase-like"/>
    <property type="match status" value="1"/>
</dbReference>
<dbReference type="SUPFAM" id="SSF51126">
    <property type="entry name" value="Pectin lyase-like"/>
    <property type="match status" value="1"/>
</dbReference>